<feature type="compositionally biased region" description="Low complexity" evidence="11">
    <location>
        <begin position="343"/>
        <end position="359"/>
    </location>
</feature>
<keyword evidence="10" id="KW-0333">Golgi apparatus</keyword>
<feature type="region of interest" description="Disordered" evidence="11">
    <location>
        <begin position="68"/>
        <end position="88"/>
    </location>
</feature>
<evidence type="ECO:0000256" key="1">
    <source>
        <dbReference type="ARBA" id="ARBA00004477"/>
    </source>
</evidence>
<feature type="region of interest" description="Disordered" evidence="11">
    <location>
        <begin position="307"/>
        <end position="363"/>
    </location>
</feature>
<evidence type="ECO:0000313" key="13">
    <source>
        <dbReference type="Proteomes" id="UP000245884"/>
    </source>
</evidence>
<feature type="compositionally biased region" description="Basic and acidic residues" evidence="11">
    <location>
        <begin position="68"/>
        <end position="82"/>
    </location>
</feature>
<comment type="function">
    <text evidence="10">Mediator of sterol homeostasis involved in sterol uptake, trafficking and distribution into membranes.</text>
</comment>
<evidence type="ECO:0000256" key="7">
    <source>
        <dbReference type="ARBA" id="ARBA00023055"/>
    </source>
</evidence>
<dbReference type="EMBL" id="KZ819662">
    <property type="protein sequence ID" value="PWN31052.1"/>
    <property type="molecule type" value="Genomic_DNA"/>
</dbReference>
<dbReference type="GO" id="GO:0016125">
    <property type="term" value="P:sterol metabolic process"/>
    <property type="evidence" value="ECO:0007669"/>
    <property type="project" value="UniProtKB-UniRule"/>
</dbReference>
<keyword evidence="10" id="KW-0746">Sphingolipid metabolism</keyword>
<proteinExistence type="inferred from homology"/>
<dbReference type="STRING" id="1569628.A0A316V0P9"/>
<gene>
    <name evidence="12" type="ORF">BDZ90DRAFT_32238</name>
</gene>
<comment type="similarity">
    <text evidence="2 10">Belongs to the ARV1 family.</text>
</comment>
<evidence type="ECO:0000256" key="6">
    <source>
        <dbReference type="ARBA" id="ARBA00022989"/>
    </source>
</evidence>
<comment type="function">
    <text evidence="10">Regulates also the sphingolipid metabolism.</text>
</comment>
<dbReference type="Pfam" id="PF04161">
    <property type="entry name" value="Arv1"/>
    <property type="match status" value="2"/>
</dbReference>
<dbReference type="OrthoDB" id="2192830at2759"/>
<dbReference type="GeneID" id="37031319"/>
<dbReference type="PANTHER" id="PTHR14467:SF0">
    <property type="entry name" value="PROTEIN ARV1"/>
    <property type="match status" value="1"/>
</dbReference>
<keyword evidence="13" id="KW-1185">Reference proteome</keyword>
<protein>
    <recommendedName>
        <fullName evidence="10">Protein ARV</fullName>
    </recommendedName>
</protein>
<keyword evidence="3 10" id="KW-0813">Transport</keyword>
<accession>A0A316V0P9</accession>
<evidence type="ECO:0000256" key="9">
    <source>
        <dbReference type="ARBA" id="ARBA00023136"/>
    </source>
</evidence>
<dbReference type="GO" id="GO:0005789">
    <property type="term" value="C:endoplasmic reticulum membrane"/>
    <property type="evidence" value="ECO:0007669"/>
    <property type="project" value="UniProtKB-SubCell"/>
</dbReference>
<dbReference type="PANTHER" id="PTHR14467">
    <property type="entry name" value="ARV1"/>
    <property type="match status" value="1"/>
</dbReference>
<evidence type="ECO:0000256" key="10">
    <source>
        <dbReference type="RuleBase" id="RU368065"/>
    </source>
</evidence>
<dbReference type="GO" id="GO:0000139">
    <property type="term" value="C:Golgi membrane"/>
    <property type="evidence" value="ECO:0007669"/>
    <property type="project" value="UniProtKB-SubCell"/>
</dbReference>
<evidence type="ECO:0000256" key="4">
    <source>
        <dbReference type="ARBA" id="ARBA00022692"/>
    </source>
</evidence>
<dbReference type="Proteomes" id="UP000245884">
    <property type="component" value="Unassembled WGS sequence"/>
</dbReference>
<dbReference type="GO" id="GO:0032541">
    <property type="term" value="C:cortical endoplasmic reticulum"/>
    <property type="evidence" value="ECO:0007669"/>
    <property type="project" value="TreeGrafter"/>
</dbReference>
<keyword evidence="8 10" id="KW-0443">Lipid metabolism</keyword>
<comment type="subcellular location">
    <subcellularLocation>
        <location evidence="1 10">Endoplasmic reticulum membrane</location>
        <topology evidence="1 10">Multi-pass membrane protein</topology>
    </subcellularLocation>
    <subcellularLocation>
        <location evidence="10">Golgi apparatus membrane</location>
        <topology evidence="10">Multi-pass membrane protein</topology>
    </subcellularLocation>
</comment>
<dbReference type="RefSeq" id="XP_025365664.1">
    <property type="nucleotide sequence ID" value="XM_025509496.1"/>
</dbReference>
<evidence type="ECO:0000256" key="5">
    <source>
        <dbReference type="ARBA" id="ARBA00022824"/>
    </source>
</evidence>
<feature type="transmembrane region" description="Helical" evidence="10">
    <location>
        <begin position="379"/>
        <end position="401"/>
    </location>
</feature>
<keyword evidence="5 10" id="KW-0256">Endoplasmic reticulum</keyword>
<keyword evidence="9 10" id="KW-0472">Membrane</keyword>
<dbReference type="InterPro" id="IPR007290">
    <property type="entry name" value="Arv1"/>
</dbReference>
<dbReference type="GO" id="GO:0097036">
    <property type="term" value="P:regulation of plasma membrane sterol distribution"/>
    <property type="evidence" value="ECO:0007669"/>
    <property type="project" value="UniProtKB-UniRule"/>
</dbReference>
<dbReference type="GO" id="GO:0006665">
    <property type="term" value="P:sphingolipid metabolic process"/>
    <property type="evidence" value="ECO:0007669"/>
    <property type="project" value="UniProtKB-UniRule"/>
</dbReference>
<keyword evidence="4 10" id="KW-0812">Transmembrane</keyword>
<reference evidence="12 13" key="1">
    <citation type="journal article" date="2018" name="Mol. Biol. Evol.">
        <title>Broad Genomic Sampling Reveals a Smut Pathogenic Ancestry of the Fungal Clade Ustilaginomycotina.</title>
        <authorList>
            <person name="Kijpornyongpan T."/>
            <person name="Mondo S.J."/>
            <person name="Barry K."/>
            <person name="Sandor L."/>
            <person name="Lee J."/>
            <person name="Lipzen A."/>
            <person name="Pangilinan J."/>
            <person name="LaButti K."/>
            <person name="Hainaut M."/>
            <person name="Henrissat B."/>
            <person name="Grigoriev I.V."/>
            <person name="Spatafora J.W."/>
            <person name="Aime M.C."/>
        </authorList>
    </citation>
    <scope>NUCLEOTIDE SEQUENCE [LARGE SCALE GENOMIC DNA]</scope>
    <source>
        <strain evidence="12 13">MCA 5214</strain>
    </source>
</reference>
<evidence type="ECO:0000256" key="8">
    <source>
        <dbReference type="ARBA" id="ARBA00023098"/>
    </source>
</evidence>
<evidence type="ECO:0000256" key="2">
    <source>
        <dbReference type="ARBA" id="ARBA00009187"/>
    </source>
</evidence>
<feature type="compositionally biased region" description="Basic and acidic residues" evidence="11">
    <location>
        <begin position="314"/>
        <end position="333"/>
    </location>
</feature>
<evidence type="ECO:0000256" key="3">
    <source>
        <dbReference type="ARBA" id="ARBA00022448"/>
    </source>
</evidence>
<evidence type="ECO:0000313" key="12">
    <source>
        <dbReference type="EMBL" id="PWN31052.1"/>
    </source>
</evidence>
<feature type="transmembrane region" description="Helical" evidence="10">
    <location>
        <begin position="272"/>
        <end position="299"/>
    </location>
</feature>
<organism evidence="12 13">
    <name type="scientific">Jaminaea rosea</name>
    <dbReference type="NCBI Taxonomy" id="1569628"/>
    <lineage>
        <taxon>Eukaryota</taxon>
        <taxon>Fungi</taxon>
        <taxon>Dikarya</taxon>
        <taxon>Basidiomycota</taxon>
        <taxon>Ustilaginomycotina</taxon>
        <taxon>Exobasidiomycetes</taxon>
        <taxon>Microstromatales</taxon>
        <taxon>Microstromatales incertae sedis</taxon>
        <taxon>Jaminaea</taxon>
    </lineage>
</organism>
<name>A0A316V0P9_9BASI</name>
<evidence type="ECO:0000256" key="11">
    <source>
        <dbReference type="SAM" id="MobiDB-lite"/>
    </source>
</evidence>
<keyword evidence="6 10" id="KW-1133">Transmembrane helix</keyword>
<keyword evidence="7 10" id="KW-0445">Lipid transport</keyword>
<dbReference type="GO" id="GO:0032366">
    <property type="term" value="P:intracellular sterol transport"/>
    <property type="evidence" value="ECO:0007669"/>
    <property type="project" value="UniProtKB-UniRule"/>
</dbReference>
<sequence>MASPHRSPSEATMTLLHRPPRSRYPICIHCSSPASTLYRRYTPSLVVLVRCGNPRCGRVVDSYADEEWRRPPPIRGREKEDQGAADGKAWGSHGISWMDVILVKPRAYRHFLYNVPFLLPPPGHPSREGFAISPARGEDEELQSDESDDDWSSWKTVIKRFIALSLVDAYLRWFYLCAYPMADGAGAFKAAAGSSPWWTLPSLLRMAGGYLRTPRLSTSTRLSSWPWSLRPRPSPSGLAASALATAAAAVVESTSSVTATSDATQVMVQGYLMVWLATMAELLAFHATVTAGSAVWVGWQRMRRRRQNTAAVGEHQHTAQHEHGLAQIRRDDDDKAAEDDDAFSIASSSSSDSDSCHSAGPLDHPPPGVELLDLYRPQLISTALLLSSLSTLLLLLIVLLWESKLPRSGVDNSSRHHHRQDRADILAPQPSVLGDLLPSSLLVFPQFASLPLPTLSTDFAVRTLLGGLSAGVCLAVVHPRSPLLTTSLLLIGWTVASAGVRQRWTLLPSDAGPGGGGMAGWEGWRARGLYCDVR</sequence>
<comment type="caution">
    <text evidence="10">Lacks conserved residue(s) required for the propagation of feature annotation.</text>
</comment>
<dbReference type="AlphaFoldDB" id="A0A316V0P9"/>